<comment type="caution">
    <text evidence="4">The sequence shown here is derived from an EMBL/GenBank/DDBJ whole genome shotgun (WGS) entry which is preliminary data.</text>
</comment>
<dbReference type="AlphaFoldDB" id="A0A5B6T9U1"/>
<dbReference type="GO" id="GO:0005737">
    <property type="term" value="C:cytoplasm"/>
    <property type="evidence" value="ECO:0007669"/>
    <property type="project" value="UniProtKB-SubCell"/>
</dbReference>
<evidence type="ECO:0000256" key="2">
    <source>
        <dbReference type="ARBA" id="ARBA00023186"/>
    </source>
</evidence>
<protein>
    <recommendedName>
        <fullName evidence="3">Urease accessory protein UreD</fullName>
    </recommendedName>
</protein>
<dbReference type="Pfam" id="PF01774">
    <property type="entry name" value="UreD"/>
    <property type="match status" value="1"/>
</dbReference>
<keyword evidence="5" id="KW-1185">Reference proteome</keyword>
<dbReference type="PANTHER" id="PTHR33643">
    <property type="entry name" value="UREASE ACCESSORY PROTEIN D"/>
    <property type="match status" value="1"/>
</dbReference>
<comment type="subunit">
    <text evidence="3">UreD, UreF and UreG form a complex that acts as a GTP-hydrolysis-dependent molecular chaperone, activating the urease apoprotein by helping to assemble the nickel containing metallocenter of UreC. The UreE protein probably delivers the nickel.</text>
</comment>
<reference evidence="4 5" key="1">
    <citation type="submission" date="2019-07" db="EMBL/GenBank/DDBJ databases">
        <title>Rufibacter sp. nov., isolated from lake sediment.</title>
        <authorList>
            <person name="Qu J.-H."/>
        </authorList>
    </citation>
    <scope>NUCLEOTIDE SEQUENCE [LARGE SCALE GENOMIC DNA]</scope>
    <source>
        <strain evidence="4 5">NBS58-1</strain>
    </source>
</reference>
<dbReference type="Proteomes" id="UP000324133">
    <property type="component" value="Unassembled WGS sequence"/>
</dbReference>
<sequence length="285" mass="31801">MENTDAWSEVEVALVNGKSRLVSSKNLQPLKILNPGSGYDSCHVVLSSYGGGMVSGDQINLRITCGAQSRLFLSTQANTKIFKSTNQADAEQHFKAHVGENGLAVSFPDPVVPQEKSRYRQTQHWHLHPSAVLLAVDWFHSGRMDQGERFVFEAFSSELKVTVGEKLVLLDRFAFTPEEHIATSPANFETYQTMFSAYLVGSPGNHRFAQLAQTLQELKMPGSTGLDFNMTEKDYVLSVSEAKEGVYVLRAMGKTRQDLQPLCQQLLQTLSGPEFFGYNPLERKY</sequence>
<dbReference type="HAMAP" id="MF_01384">
    <property type="entry name" value="UreD"/>
    <property type="match status" value="1"/>
</dbReference>
<evidence type="ECO:0000313" key="4">
    <source>
        <dbReference type="EMBL" id="KAA3436310.1"/>
    </source>
</evidence>
<keyword evidence="3" id="KW-0996">Nickel insertion</keyword>
<comment type="subcellular location">
    <subcellularLocation>
        <location evidence="3">Cytoplasm</location>
    </subcellularLocation>
</comment>
<comment type="function">
    <text evidence="3">Required for maturation of urease via the functional incorporation of the urease nickel metallocenter.</text>
</comment>
<evidence type="ECO:0000313" key="5">
    <source>
        <dbReference type="Proteomes" id="UP000324133"/>
    </source>
</evidence>
<dbReference type="OrthoDB" id="9807968at2"/>
<proteinExistence type="inferred from homology"/>
<comment type="similarity">
    <text evidence="1 3">Belongs to the UreD family.</text>
</comment>
<dbReference type="RefSeq" id="WP_149092255.1">
    <property type="nucleotide sequence ID" value="NZ_VKKY01000003.1"/>
</dbReference>
<keyword evidence="2 3" id="KW-0143">Chaperone</keyword>
<evidence type="ECO:0000256" key="1">
    <source>
        <dbReference type="ARBA" id="ARBA00007177"/>
    </source>
</evidence>
<dbReference type="PANTHER" id="PTHR33643:SF1">
    <property type="entry name" value="UREASE ACCESSORY PROTEIN D"/>
    <property type="match status" value="1"/>
</dbReference>
<evidence type="ECO:0000256" key="3">
    <source>
        <dbReference type="HAMAP-Rule" id="MF_01384"/>
    </source>
</evidence>
<keyword evidence="3" id="KW-0963">Cytoplasm</keyword>
<gene>
    <name evidence="3" type="primary">ureD</name>
    <name evidence="4" type="ORF">FOA19_18095</name>
</gene>
<dbReference type="GO" id="GO:0016151">
    <property type="term" value="F:nickel cation binding"/>
    <property type="evidence" value="ECO:0007669"/>
    <property type="project" value="UniProtKB-UniRule"/>
</dbReference>
<organism evidence="4 5">
    <name type="scientific">Rufibacter hautae</name>
    <dbReference type="NCBI Taxonomy" id="2595005"/>
    <lineage>
        <taxon>Bacteria</taxon>
        <taxon>Pseudomonadati</taxon>
        <taxon>Bacteroidota</taxon>
        <taxon>Cytophagia</taxon>
        <taxon>Cytophagales</taxon>
        <taxon>Hymenobacteraceae</taxon>
        <taxon>Rufibacter</taxon>
    </lineage>
</organism>
<dbReference type="InterPro" id="IPR002669">
    <property type="entry name" value="UreD"/>
</dbReference>
<name>A0A5B6T9U1_9BACT</name>
<accession>A0A5B6T9U1</accession>
<dbReference type="EMBL" id="VKKY01000003">
    <property type="protein sequence ID" value="KAA3436310.1"/>
    <property type="molecule type" value="Genomic_DNA"/>
</dbReference>